<dbReference type="InterPro" id="IPR016040">
    <property type="entry name" value="NAD(P)-bd_dom"/>
</dbReference>
<keyword evidence="4" id="KW-1185">Reference proteome</keyword>
<dbReference type="EMBL" id="CP001712">
    <property type="protein sequence ID" value="EAR15070.1"/>
    <property type="molecule type" value="Genomic_DNA"/>
</dbReference>
<organism evidence="3 4">
    <name type="scientific">Robiginitalea biformata (strain ATCC BAA-864 / DSM 15991 / KCTC 12146 / HTCC2501)</name>
    <dbReference type="NCBI Taxonomy" id="313596"/>
    <lineage>
        <taxon>Bacteria</taxon>
        <taxon>Pseudomonadati</taxon>
        <taxon>Bacteroidota</taxon>
        <taxon>Flavobacteriia</taxon>
        <taxon>Flavobacteriales</taxon>
        <taxon>Flavobacteriaceae</taxon>
        <taxon>Robiginitalea</taxon>
    </lineage>
</organism>
<keyword evidence="1" id="KW-0812">Transmembrane</keyword>
<dbReference type="KEGG" id="rbi:RB2501_12107"/>
<dbReference type="Pfam" id="PF13460">
    <property type="entry name" value="NAD_binding_10"/>
    <property type="match status" value="1"/>
</dbReference>
<proteinExistence type="predicted"/>
<keyword evidence="1" id="KW-1133">Transmembrane helix</keyword>
<protein>
    <submittedName>
        <fullName evidence="3">Putative flavin reductase</fullName>
    </submittedName>
</protein>
<feature type="domain" description="NAD(P)-binding" evidence="2">
    <location>
        <begin position="18"/>
        <end position="210"/>
    </location>
</feature>
<feature type="transmembrane region" description="Helical" evidence="1">
    <location>
        <begin position="128"/>
        <end position="146"/>
    </location>
</feature>
<dbReference type="PANTHER" id="PTHR15020">
    <property type="entry name" value="FLAVIN REDUCTASE-RELATED"/>
    <property type="match status" value="1"/>
</dbReference>
<evidence type="ECO:0000259" key="2">
    <source>
        <dbReference type="Pfam" id="PF13460"/>
    </source>
</evidence>
<dbReference type="eggNOG" id="COG0702">
    <property type="taxonomic scope" value="Bacteria"/>
</dbReference>
<dbReference type="PANTHER" id="PTHR15020:SF50">
    <property type="entry name" value="UPF0659 PROTEIN YMR090W"/>
    <property type="match status" value="1"/>
</dbReference>
<dbReference type="InterPro" id="IPR036291">
    <property type="entry name" value="NAD(P)-bd_dom_sf"/>
</dbReference>
<dbReference type="SUPFAM" id="SSF51735">
    <property type="entry name" value="NAD(P)-binding Rossmann-fold domains"/>
    <property type="match status" value="1"/>
</dbReference>
<dbReference type="CDD" id="cd05244">
    <property type="entry name" value="BVR-B_like_SDR_a"/>
    <property type="match status" value="1"/>
</dbReference>
<dbReference type="Gene3D" id="3.40.50.720">
    <property type="entry name" value="NAD(P)-binding Rossmann-like Domain"/>
    <property type="match status" value="1"/>
</dbReference>
<reference evidence="3 4" key="1">
    <citation type="journal article" date="2009" name="J. Bacteriol.">
        <title>Complete genome sequence of Robiginitalea biformata HTCC2501.</title>
        <authorList>
            <person name="Oh H.M."/>
            <person name="Giovannoni S.J."/>
            <person name="Lee K."/>
            <person name="Ferriera S."/>
            <person name="Johnson J."/>
            <person name="Cho J.C."/>
        </authorList>
    </citation>
    <scope>NUCLEOTIDE SEQUENCE [LARGE SCALE GENOMIC DNA]</scope>
    <source>
        <strain evidence="4">ATCC BAA-864 / HTCC2501 / KCTC 12146</strain>
    </source>
</reference>
<dbReference type="STRING" id="313596.RB2501_12107"/>
<keyword evidence="1" id="KW-0472">Membrane</keyword>
<sequence length="221" mass="25078">MRSQPLFKHRIMKLFIVGGTGKTGRKLIEQGLERGHVITALVRNPGKVKISNPNLKIIQGNVLARESFESSLKGQDAVLSALGHKRFIIPTNILSKGTHNLLLAMNTHRVRRLICITSLGVNDSRFKLGLYYTLFTIPVILYFYFLDKSRQEKLIMNSDLDWTIVRPGQLTNGKKRTNYRHGLSVGSYILTKMISRASVAHFMLNQLDDETYIRKTPGIIN</sequence>
<dbReference type="Proteomes" id="UP000009049">
    <property type="component" value="Chromosome"/>
</dbReference>
<accession>A4CN28</accession>
<dbReference type="AlphaFoldDB" id="A4CN28"/>
<dbReference type="HOGENOM" id="CLU_025711_4_5_10"/>
<name>A4CN28_ROBBH</name>
<evidence type="ECO:0000256" key="1">
    <source>
        <dbReference type="SAM" id="Phobius"/>
    </source>
</evidence>
<evidence type="ECO:0000313" key="4">
    <source>
        <dbReference type="Proteomes" id="UP000009049"/>
    </source>
</evidence>
<gene>
    <name evidence="3" type="ordered locus">RB2501_12107</name>
</gene>
<evidence type="ECO:0000313" key="3">
    <source>
        <dbReference type="EMBL" id="EAR15070.1"/>
    </source>
</evidence>